<evidence type="ECO:0000256" key="3">
    <source>
        <dbReference type="ARBA" id="ARBA00023015"/>
    </source>
</evidence>
<dbReference type="Pfam" id="PF00010">
    <property type="entry name" value="HLH"/>
    <property type="match status" value="1"/>
</dbReference>
<dbReference type="InterPro" id="IPR036638">
    <property type="entry name" value="HLH_DNA-bd_sf"/>
</dbReference>
<feature type="coiled-coil region" evidence="7">
    <location>
        <begin position="322"/>
        <end position="352"/>
    </location>
</feature>
<evidence type="ECO:0000256" key="2">
    <source>
        <dbReference type="ARBA" id="ARBA00008289"/>
    </source>
</evidence>
<sequence>MATRSRSGIGRDGGGVIGGWSRLLSTPTKQYSPTDDSPFRAKTNQAHLHIHFFIAYLNIIHMNPEFPIINPAKNRAFQKDCQWETANNGHYTITFIGIGPIILKIGFFSIRTNICVYNQRESPSMESPEMQRYGDSPRSFNQSELLDEYLIDEILSLEDEQRTRGSKPHQTPLTAPYSCADNLTNLSSQGRPIPGNNSSGGSGHSGSPVGMGIRGAMQFRHVVSSSAPSSSDMDQLVRGSSQGPVPSADDPEHYRDRRKKDIHNMIERRRRYNINDRIKELGVMLPKGASEAEFREMKLNQGTILKASCDYIRQLQKDRDSMIKQQQQQNKLENAAKQYADRVRELEEILAKNGLNAPTKALPPLPAIPSAPRPIKQEIEGSRNQTPCGSLSSSGFMSQLSDKTAAIASPLERIHYGSDQFFRSSPQDYQTPQWRYRPDSHKGMHHGPFPDLIMESCLENNPLLHSDPLMSQAGSPSPNLAASQMRPDISWDPSNFSPDGNTEPMHANHNMDYS</sequence>
<evidence type="ECO:0000256" key="7">
    <source>
        <dbReference type="SAM" id="Coils"/>
    </source>
</evidence>
<evidence type="ECO:0000256" key="6">
    <source>
        <dbReference type="ARBA" id="ARBA00023242"/>
    </source>
</evidence>
<dbReference type="GO" id="GO:0005634">
    <property type="term" value="C:nucleus"/>
    <property type="evidence" value="ECO:0007669"/>
    <property type="project" value="UniProtKB-SubCell"/>
</dbReference>
<evidence type="ECO:0000259" key="9">
    <source>
        <dbReference type="PROSITE" id="PS50888"/>
    </source>
</evidence>
<name>A0AAF3EI37_9BILA</name>
<keyword evidence="5" id="KW-0804">Transcription</keyword>
<dbReference type="PANTHER" id="PTHR45776">
    <property type="entry name" value="MIP04163P"/>
    <property type="match status" value="1"/>
</dbReference>
<reference evidence="11" key="1">
    <citation type="submission" date="2024-02" db="UniProtKB">
        <authorList>
            <consortium name="WormBaseParasite"/>
        </authorList>
    </citation>
    <scope>IDENTIFICATION</scope>
</reference>
<dbReference type="GO" id="GO:0046983">
    <property type="term" value="F:protein dimerization activity"/>
    <property type="evidence" value="ECO:0007669"/>
    <property type="project" value="InterPro"/>
</dbReference>
<dbReference type="WBParaSite" id="MBELARI_LOCUS13613.1">
    <property type="protein sequence ID" value="MBELARI_LOCUS13613.1"/>
    <property type="gene ID" value="MBELARI_LOCUS13613"/>
</dbReference>
<dbReference type="InterPro" id="IPR011598">
    <property type="entry name" value="bHLH_dom"/>
</dbReference>
<organism evidence="10 11">
    <name type="scientific">Mesorhabditis belari</name>
    <dbReference type="NCBI Taxonomy" id="2138241"/>
    <lineage>
        <taxon>Eukaryota</taxon>
        <taxon>Metazoa</taxon>
        <taxon>Ecdysozoa</taxon>
        <taxon>Nematoda</taxon>
        <taxon>Chromadorea</taxon>
        <taxon>Rhabditida</taxon>
        <taxon>Rhabditina</taxon>
        <taxon>Rhabditomorpha</taxon>
        <taxon>Rhabditoidea</taxon>
        <taxon>Rhabditidae</taxon>
        <taxon>Mesorhabditinae</taxon>
        <taxon>Mesorhabditis</taxon>
    </lineage>
</organism>
<dbReference type="PROSITE" id="PS50888">
    <property type="entry name" value="BHLH"/>
    <property type="match status" value="1"/>
</dbReference>
<dbReference type="CDD" id="cd11397">
    <property type="entry name" value="bHLHzip_MITF_like"/>
    <property type="match status" value="1"/>
</dbReference>
<keyword evidence="3" id="KW-0805">Transcription regulation</keyword>
<evidence type="ECO:0000256" key="5">
    <source>
        <dbReference type="ARBA" id="ARBA00023163"/>
    </source>
</evidence>
<comment type="similarity">
    <text evidence="2">Belongs to the MiT/TFE family.</text>
</comment>
<accession>A0AAF3EI37</accession>
<feature type="region of interest" description="Disordered" evidence="8">
    <location>
        <begin position="160"/>
        <end position="260"/>
    </location>
</feature>
<dbReference type="GO" id="GO:0000978">
    <property type="term" value="F:RNA polymerase II cis-regulatory region sequence-specific DNA binding"/>
    <property type="evidence" value="ECO:0007669"/>
    <property type="project" value="TreeGrafter"/>
</dbReference>
<dbReference type="GO" id="GO:0000981">
    <property type="term" value="F:DNA-binding transcription factor activity, RNA polymerase II-specific"/>
    <property type="evidence" value="ECO:0007669"/>
    <property type="project" value="TreeGrafter"/>
</dbReference>
<dbReference type="SMART" id="SM00353">
    <property type="entry name" value="HLH"/>
    <property type="match status" value="1"/>
</dbReference>
<dbReference type="PANTHER" id="PTHR45776:SF2">
    <property type="entry name" value="MIP04163P"/>
    <property type="match status" value="1"/>
</dbReference>
<feature type="domain" description="BHLH" evidence="9">
    <location>
        <begin position="258"/>
        <end position="315"/>
    </location>
</feature>
<evidence type="ECO:0000256" key="8">
    <source>
        <dbReference type="SAM" id="MobiDB-lite"/>
    </source>
</evidence>
<comment type="subcellular location">
    <subcellularLocation>
        <location evidence="1">Nucleus</location>
    </subcellularLocation>
</comment>
<feature type="compositionally biased region" description="Polar residues" evidence="8">
    <location>
        <begin position="181"/>
        <end position="190"/>
    </location>
</feature>
<keyword evidence="6" id="KW-0539">Nucleus</keyword>
<dbReference type="Gene3D" id="4.10.280.10">
    <property type="entry name" value="Helix-loop-helix DNA-binding domain"/>
    <property type="match status" value="1"/>
</dbReference>
<dbReference type="SUPFAM" id="SSF47459">
    <property type="entry name" value="HLH, helix-loop-helix DNA-binding domain"/>
    <property type="match status" value="1"/>
</dbReference>
<protein>
    <recommendedName>
        <fullName evidence="9">BHLH domain-containing protein</fullName>
    </recommendedName>
</protein>
<keyword evidence="7" id="KW-0175">Coiled coil</keyword>
<evidence type="ECO:0000313" key="10">
    <source>
        <dbReference type="Proteomes" id="UP000887575"/>
    </source>
</evidence>
<proteinExistence type="inferred from homology"/>
<evidence type="ECO:0000256" key="4">
    <source>
        <dbReference type="ARBA" id="ARBA00023125"/>
    </source>
</evidence>
<keyword evidence="10" id="KW-1185">Reference proteome</keyword>
<evidence type="ECO:0000313" key="11">
    <source>
        <dbReference type="WBParaSite" id="MBELARI_LOCUS13613.1"/>
    </source>
</evidence>
<keyword evidence="4" id="KW-0238">DNA-binding</keyword>
<dbReference type="Proteomes" id="UP000887575">
    <property type="component" value="Unassembled WGS sequence"/>
</dbReference>
<feature type="compositionally biased region" description="Polar residues" evidence="8">
    <location>
        <begin position="472"/>
        <end position="482"/>
    </location>
</feature>
<evidence type="ECO:0000256" key="1">
    <source>
        <dbReference type="ARBA" id="ARBA00004123"/>
    </source>
</evidence>
<dbReference type="AlphaFoldDB" id="A0AAF3EI37"/>
<feature type="region of interest" description="Disordered" evidence="8">
    <location>
        <begin position="465"/>
        <end position="514"/>
    </location>
</feature>